<comment type="caution">
    <text evidence="6">The sequence shown here is derived from an EMBL/GenBank/DDBJ whole genome shotgun (WGS) entry which is preliminary data.</text>
</comment>
<dbReference type="GO" id="GO:0004553">
    <property type="term" value="F:hydrolase activity, hydrolyzing O-glycosyl compounds"/>
    <property type="evidence" value="ECO:0007669"/>
    <property type="project" value="InterPro"/>
</dbReference>
<evidence type="ECO:0000313" key="6">
    <source>
        <dbReference type="EMBL" id="NGO53950.1"/>
    </source>
</evidence>
<name>A0A6G4WIK2_9HYPH</name>
<protein>
    <submittedName>
        <fullName evidence="6">Lytic transglycosylase domain-containing protein</fullName>
    </submittedName>
</protein>
<dbReference type="SUPFAM" id="SSF53955">
    <property type="entry name" value="Lysozyme-like"/>
    <property type="match status" value="1"/>
</dbReference>
<evidence type="ECO:0000313" key="7">
    <source>
        <dbReference type="Proteomes" id="UP001642900"/>
    </source>
</evidence>
<evidence type="ECO:0000256" key="1">
    <source>
        <dbReference type="ARBA" id="ARBA00007734"/>
    </source>
</evidence>
<evidence type="ECO:0000259" key="5">
    <source>
        <dbReference type="Pfam" id="PF01464"/>
    </source>
</evidence>
<comment type="similarity">
    <text evidence="2">Belongs to the virb1 family.</text>
</comment>
<accession>A0A6G4WIK2</accession>
<feature type="chain" id="PRO_5026321941" evidence="4">
    <location>
        <begin position="26"/>
        <end position="695"/>
    </location>
</feature>
<dbReference type="Proteomes" id="UP001642900">
    <property type="component" value="Unassembled WGS sequence"/>
</dbReference>
<dbReference type="Gene3D" id="1.25.20.10">
    <property type="entry name" value="Bacterial muramidases"/>
    <property type="match status" value="1"/>
</dbReference>
<evidence type="ECO:0000256" key="2">
    <source>
        <dbReference type="ARBA" id="ARBA00009387"/>
    </source>
</evidence>
<reference evidence="6 7" key="1">
    <citation type="submission" date="2020-02" db="EMBL/GenBank/DDBJ databases">
        <title>Genome sequence of strain CCNWXJ40-4.</title>
        <authorList>
            <person name="Gao J."/>
            <person name="Sun J."/>
        </authorList>
    </citation>
    <scope>NUCLEOTIDE SEQUENCE [LARGE SCALE GENOMIC DNA]</scope>
    <source>
        <strain evidence="6 7">CCNWXJ 40-4</strain>
    </source>
</reference>
<dbReference type="InterPro" id="IPR008939">
    <property type="entry name" value="Lytic_TGlycosylase_superhlx_U"/>
</dbReference>
<dbReference type="CDD" id="cd13401">
    <property type="entry name" value="Slt70-like"/>
    <property type="match status" value="1"/>
</dbReference>
<dbReference type="PANTHER" id="PTHR37423:SF2">
    <property type="entry name" value="MEMBRANE-BOUND LYTIC MUREIN TRANSGLYCOSYLASE C"/>
    <property type="match status" value="1"/>
</dbReference>
<feature type="signal peptide" evidence="4">
    <location>
        <begin position="1"/>
        <end position="25"/>
    </location>
</feature>
<dbReference type="EMBL" id="JAAKZF010000041">
    <property type="protein sequence ID" value="NGO53950.1"/>
    <property type="molecule type" value="Genomic_DNA"/>
</dbReference>
<evidence type="ECO:0000256" key="3">
    <source>
        <dbReference type="ARBA" id="ARBA00022729"/>
    </source>
</evidence>
<gene>
    <name evidence="6" type="ORF">G6N73_22835</name>
</gene>
<organism evidence="6 7">
    <name type="scientific">Allomesorhizobium camelthorni</name>
    <dbReference type="NCBI Taxonomy" id="475069"/>
    <lineage>
        <taxon>Bacteria</taxon>
        <taxon>Pseudomonadati</taxon>
        <taxon>Pseudomonadota</taxon>
        <taxon>Alphaproteobacteria</taxon>
        <taxon>Hyphomicrobiales</taxon>
        <taxon>Phyllobacteriaceae</taxon>
        <taxon>Allomesorhizobium</taxon>
    </lineage>
</organism>
<dbReference type="RefSeq" id="WP_165031818.1">
    <property type="nucleotide sequence ID" value="NZ_JAAKZF010000041.1"/>
</dbReference>
<sequence>MPFDWPTRFALAGVLAAFGPAAAFGQSGELPYAPIPQPRPQAAIEKNFGPGASKASVAIRPDIFIGRDGSVGDTAKLESGLDALSDGEIGEAREVRDSLPAQSLDRHILTWAIAVKGGGLVPSSDIAAAQALPDWPGKATLRRNGEIALYHESPDPRTVVETFSKTPPQTPAGVIVLARSHIKLGDREAARAVLSPFWRKEKLAPRDEAAIIREFGGIIATADHRARMERMLYAERVNSAKRVAGLAGAQSLADAWAGVIRGDDNSGKLMDKMPADQRSAGWFFAKAKSLRRGGKFAEAAEVMLKAPTDGAALADPDAWWVERRVLSRELVDQGDMKTAYKIAAAHAAENPTNVADAEFHAGWYAFRGLGDAKTGARHFSRIAEIAEGPISLSRAYYWLGRAVEAAAPGDARAHFERASAYGTTFYGQLAAQRIGLDRVRVGYPHPSIADHEKFVRREPVRAIKRLEAAGHESLADTLYRELAAELISPGELTLLAVMAENRGDHFLALKVGKIASSRGINIGSLSHPMGAIPSSANISGSGKALAYAIARQESEFNVAAVSGAGARGLLQLLPGTAREVAKKAGMTYSKARLTTDGGYNATLGAAFLGEQLSRFDGSYVLTFVGYNAGPRRARDWIKRYGDPRGQDIDAVVDWIESIPFTETRSYVQRVMENYQVYKMRLSGKFDIVGDLINGR</sequence>
<comment type="similarity">
    <text evidence="1">Belongs to the transglycosylase Slt family.</text>
</comment>
<dbReference type="InterPro" id="IPR008258">
    <property type="entry name" value="Transglycosylase_SLT_dom_1"/>
</dbReference>
<dbReference type="Pfam" id="PF01464">
    <property type="entry name" value="SLT"/>
    <property type="match status" value="1"/>
</dbReference>
<dbReference type="SUPFAM" id="SSF48435">
    <property type="entry name" value="Bacterial muramidases"/>
    <property type="match status" value="1"/>
</dbReference>
<dbReference type="PANTHER" id="PTHR37423">
    <property type="entry name" value="SOLUBLE LYTIC MUREIN TRANSGLYCOSYLASE-RELATED"/>
    <property type="match status" value="1"/>
</dbReference>
<keyword evidence="3 4" id="KW-0732">Signal</keyword>
<dbReference type="InterPro" id="IPR023346">
    <property type="entry name" value="Lysozyme-like_dom_sf"/>
</dbReference>
<keyword evidence="7" id="KW-1185">Reference proteome</keyword>
<dbReference type="AlphaFoldDB" id="A0A6G4WIK2"/>
<feature type="domain" description="Transglycosylase SLT" evidence="5">
    <location>
        <begin position="539"/>
        <end position="643"/>
    </location>
</feature>
<dbReference type="GO" id="GO:0042597">
    <property type="term" value="C:periplasmic space"/>
    <property type="evidence" value="ECO:0007669"/>
    <property type="project" value="InterPro"/>
</dbReference>
<evidence type="ECO:0000256" key="4">
    <source>
        <dbReference type="SAM" id="SignalP"/>
    </source>
</evidence>
<dbReference type="Gene3D" id="1.10.530.10">
    <property type="match status" value="1"/>
</dbReference>
<proteinExistence type="inferred from homology"/>